<dbReference type="InterPro" id="IPR026838">
    <property type="entry name" value="YheC/D"/>
</dbReference>
<accession>A0A1I5Y2T9</accession>
<organism evidence="1 2">
    <name type="scientific">Psychrobacillus psychrotolerans</name>
    <dbReference type="NCBI Taxonomy" id="126156"/>
    <lineage>
        <taxon>Bacteria</taxon>
        <taxon>Bacillati</taxon>
        <taxon>Bacillota</taxon>
        <taxon>Bacilli</taxon>
        <taxon>Bacillales</taxon>
        <taxon>Bacillaceae</taxon>
        <taxon>Psychrobacillus</taxon>
    </lineage>
</organism>
<reference evidence="2" key="1">
    <citation type="submission" date="2016-10" db="EMBL/GenBank/DDBJ databases">
        <authorList>
            <person name="Varghese N."/>
            <person name="Submissions S."/>
        </authorList>
    </citation>
    <scope>NUCLEOTIDE SEQUENCE [LARGE SCALE GENOMIC DNA]</scope>
    <source>
        <strain evidence="2">DSM 11706</strain>
    </source>
</reference>
<dbReference type="Pfam" id="PF14398">
    <property type="entry name" value="ATPgrasp_YheCD"/>
    <property type="match status" value="1"/>
</dbReference>
<sequence length="257" mass="29181">MKLQLGKWKQHLLLSQNPLTAKSIPRTALYSMTDLKDFISRFDYAYVKHDTTGQGRAIYKVYKQEDGRYCYNGYSIQGEPISKCVKVLTDFHQTLHPFERMGRMGNYIIQEGIQSFTPQGLPVSVRVHIQLLKGKWLIGGMNANIGTEGNLENGILNSHRGSAIITVNELLSSHWQMGESERHQLIRRIETLATSAAKVIAKQIPSREYGIDLGLNAELKPIIFEVNNTPGIGGFAKLENKSIWRRIVEIRKLQNEE</sequence>
<dbReference type="Gene3D" id="3.30.470.20">
    <property type="entry name" value="ATP-grasp fold, B domain"/>
    <property type="match status" value="1"/>
</dbReference>
<evidence type="ECO:0000313" key="1">
    <source>
        <dbReference type="EMBL" id="SFQ38444.1"/>
    </source>
</evidence>
<proteinExistence type="predicted"/>
<name>A0A1I5Y2T9_9BACI</name>
<dbReference type="Proteomes" id="UP000198734">
    <property type="component" value="Unassembled WGS sequence"/>
</dbReference>
<dbReference type="RefSeq" id="WP_175496223.1">
    <property type="nucleotide sequence ID" value="NZ_FOXU01000002.1"/>
</dbReference>
<evidence type="ECO:0000313" key="2">
    <source>
        <dbReference type="Proteomes" id="UP000198734"/>
    </source>
</evidence>
<dbReference type="STRING" id="126156.SAMN05421670_1861"/>
<dbReference type="EMBL" id="FOXU01000002">
    <property type="protein sequence ID" value="SFQ38444.1"/>
    <property type="molecule type" value="Genomic_DNA"/>
</dbReference>
<dbReference type="AlphaFoldDB" id="A0A1I5Y2T9"/>
<dbReference type="SUPFAM" id="SSF56059">
    <property type="entry name" value="Glutathione synthetase ATP-binding domain-like"/>
    <property type="match status" value="1"/>
</dbReference>
<protein>
    <submittedName>
        <fullName evidence="1">YheC/D like ATP-grasp</fullName>
    </submittedName>
</protein>
<gene>
    <name evidence="1" type="ORF">SAMN05421670_1861</name>
</gene>
<keyword evidence="2" id="KW-1185">Reference proteome</keyword>